<gene>
    <name evidence="2" type="ORF">A2Y99_04310</name>
</gene>
<evidence type="ECO:0000313" key="2">
    <source>
        <dbReference type="EMBL" id="OGF99562.1"/>
    </source>
</evidence>
<keyword evidence="1" id="KW-0812">Transmembrane</keyword>
<protein>
    <recommendedName>
        <fullName evidence="4">Gylcosyl hydrolase 115 C-terminal domain-containing protein</fullName>
    </recommendedName>
</protein>
<comment type="caution">
    <text evidence="2">The sequence shown here is derived from an EMBL/GenBank/DDBJ whole genome shotgun (WGS) entry which is preliminary data.</text>
</comment>
<accession>A0A1F5YHN0</accession>
<keyword evidence="1" id="KW-0472">Membrane</keyword>
<dbReference type="AlphaFoldDB" id="A0A1F5YHN0"/>
<reference evidence="2 3" key="1">
    <citation type="journal article" date="2016" name="Nat. Commun.">
        <title>Thousands of microbial genomes shed light on interconnected biogeochemical processes in an aquifer system.</title>
        <authorList>
            <person name="Anantharaman K."/>
            <person name="Brown C.T."/>
            <person name="Hug L.A."/>
            <person name="Sharon I."/>
            <person name="Castelle C.J."/>
            <person name="Probst A.J."/>
            <person name="Thomas B.C."/>
            <person name="Singh A."/>
            <person name="Wilkins M.J."/>
            <person name="Karaoz U."/>
            <person name="Brodie E.L."/>
            <person name="Williams K.H."/>
            <person name="Hubbard S.S."/>
            <person name="Banfield J.F."/>
        </authorList>
    </citation>
    <scope>NUCLEOTIDE SEQUENCE [LARGE SCALE GENOMIC DNA]</scope>
</reference>
<dbReference type="CDD" id="cd02795">
    <property type="entry name" value="CBM6-CBM35-CBM36_like"/>
    <property type="match status" value="1"/>
</dbReference>
<evidence type="ECO:0008006" key="4">
    <source>
        <dbReference type="Google" id="ProtNLM"/>
    </source>
</evidence>
<name>A0A1F5YHN0_9BACT</name>
<organism evidence="2 3">
    <name type="scientific">Candidatus Gottesmanbacteria bacterium RBG_13_37_7</name>
    <dbReference type="NCBI Taxonomy" id="1798369"/>
    <lineage>
        <taxon>Bacteria</taxon>
        <taxon>Candidatus Gottesmaniibacteriota</taxon>
    </lineage>
</organism>
<keyword evidence="1" id="KW-1133">Transmembrane helix</keyword>
<dbReference type="Proteomes" id="UP000178230">
    <property type="component" value="Unassembled WGS sequence"/>
</dbReference>
<evidence type="ECO:0000256" key="1">
    <source>
        <dbReference type="SAM" id="Phobius"/>
    </source>
</evidence>
<evidence type="ECO:0000313" key="3">
    <source>
        <dbReference type="Proteomes" id="UP000178230"/>
    </source>
</evidence>
<feature type="transmembrane region" description="Helical" evidence="1">
    <location>
        <begin position="46"/>
        <end position="63"/>
    </location>
</feature>
<dbReference type="Gene3D" id="2.60.120.260">
    <property type="entry name" value="Galactose-binding domain-like"/>
    <property type="match status" value="1"/>
</dbReference>
<proteinExistence type="predicted"/>
<sequence length="244" mass="27914">MPDNYSDPYRKYPLFRRNLKLEELYEKYKQKYDQKFAQQQFGKKELLWLTAIFLILFSIPFTLDQIQKSQSGLITATVSSKSLSIEAEKTILPAGVLSEESVSASEGKYIRFGPKGMIMGILSCPKIPSNVSKVEYSITIPVSAQYYSWIRLMSSDSDNNSLYLQVDNKCPDLVGDYYMPYDAWVWVNKRSEVMPNHIILDLNVGVHTLRIYQREANIKVDKIILTTDPNCTPVLTGANCLNLK</sequence>
<dbReference type="EMBL" id="MFIY01000047">
    <property type="protein sequence ID" value="OGF99562.1"/>
    <property type="molecule type" value="Genomic_DNA"/>
</dbReference>